<dbReference type="Gene3D" id="1.10.3720.10">
    <property type="entry name" value="MetI-like"/>
    <property type="match status" value="1"/>
</dbReference>
<keyword evidence="3" id="KW-1003">Cell membrane</keyword>
<evidence type="ECO:0000256" key="5">
    <source>
        <dbReference type="ARBA" id="ARBA00022989"/>
    </source>
</evidence>
<dbReference type="CDD" id="cd06261">
    <property type="entry name" value="TM_PBP2"/>
    <property type="match status" value="1"/>
</dbReference>
<feature type="transmembrane region" description="Helical" evidence="7">
    <location>
        <begin position="149"/>
        <end position="170"/>
    </location>
</feature>
<comment type="caution">
    <text evidence="9">The sequence shown here is derived from an EMBL/GenBank/DDBJ whole genome shotgun (WGS) entry which is preliminary data.</text>
</comment>
<keyword evidence="6 7" id="KW-0472">Membrane</keyword>
<accession>A0ABV6DH44</accession>
<feature type="transmembrane region" description="Helical" evidence="7">
    <location>
        <begin position="118"/>
        <end position="137"/>
    </location>
</feature>
<keyword evidence="2 7" id="KW-0813">Transport</keyword>
<evidence type="ECO:0000256" key="4">
    <source>
        <dbReference type="ARBA" id="ARBA00022692"/>
    </source>
</evidence>
<dbReference type="PANTHER" id="PTHR43744:SF9">
    <property type="entry name" value="POLYGALACTURONAN_RHAMNOGALACTURONAN TRANSPORT SYSTEM PERMEASE PROTEIN YTCP"/>
    <property type="match status" value="1"/>
</dbReference>
<evidence type="ECO:0000256" key="6">
    <source>
        <dbReference type="ARBA" id="ARBA00023136"/>
    </source>
</evidence>
<comment type="similarity">
    <text evidence="7">Belongs to the binding-protein-dependent transport system permease family.</text>
</comment>
<protein>
    <submittedName>
        <fullName evidence="9">Carbohydrate ABC transporter permease</fullName>
    </submittedName>
</protein>
<proteinExistence type="inferred from homology"/>
<feature type="transmembrane region" description="Helical" evidence="7">
    <location>
        <begin position="190"/>
        <end position="214"/>
    </location>
</feature>
<sequence>MKTTALGTYTVRRRSRFDIWDVLIYLTLIAASLVCLLPFVHVVAKSLSNDAYVIANKVYLWPAGLTFEAYGKIFADASILRSLYVSIIVTVLFTILGMIVTICAAYPLSRKQLKGRTALTFIFVFTLYFSGGIIPDYMLINSLGMLDTIWSLILPLSFSAFNMLILKTAISSSIPVSLEESARIDGAGHFRILFSIVLPLCKPILATLSLFYAVGRWNAYQDALFYIKMNTDLRPLQLKLYYLVIQASESFQLEATNVSLSNPEVLKASVVVFATLPIICVYPFIQKYFVQGAMLGAVKE</sequence>
<gene>
    <name evidence="9" type="ORF">ACFFK0_05740</name>
</gene>
<evidence type="ECO:0000256" key="1">
    <source>
        <dbReference type="ARBA" id="ARBA00004651"/>
    </source>
</evidence>
<dbReference type="Proteomes" id="UP001589776">
    <property type="component" value="Unassembled WGS sequence"/>
</dbReference>
<comment type="subcellular location">
    <subcellularLocation>
        <location evidence="1 7">Cell membrane</location>
        <topology evidence="1 7">Multi-pass membrane protein</topology>
    </subcellularLocation>
</comment>
<reference evidence="9 10" key="1">
    <citation type="submission" date="2024-09" db="EMBL/GenBank/DDBJ databases">
        <authorList>
            <person name="Sun Q."/>
            <person name="Mori K."/>
        </authorList>
    </citation>
    <scope>NUCLEOTIDE SEQUENCE [LARGE SCALE GENOMIC DNA]</scope>
    <source>
        <strain evidence="9 10">CCM 7759</strain>
    </source>
</reference>
<keyword evidence="4 7" id="KW-0812">Transmembrane</keyword>
<name>A0ABV6DH44_9BACL</name>
<evidence type="ECO:0000256" key="3">
    <source>
        <dbReference type="ARBA" id="ARBA00022475"/>
    </source>
</evidence>
<feature type="transmembrane region" description="Helical" evidence="7">
    <location>
        <begin position="83"/>
        <end position="106"/>
    </location>
</feature>
<dbReference type="InterPro" id="IPR000515">
    <property type="entry name" value="MetI-like"/>
</dbReference>
<keyword evidence="5 7" id="KW-1133">Transmembrane helix</keyword>
<dbReference type="Pfam" id="PF00528">
    <property type="entry name" value="BPD_transp_1"/>
    <property type="match status" value="1"/>
</dbReference>
<evidence type="ECO:0000313" key="10">
    <source>
        <dbReference type="Proteomes" id="UP001589776"/>
    </source>
</evidence>
<feature type="domain" description="ABC transmembrane type-1" evidence="8">
    <location>
        <begin position="83"/>
        <end position="283"/>
    </location>
</feature>
<evidence type="ECO:0000256" key="2">
    <source>
        <dbReference type="ARBA" id="ARBA00022448"/>
    </source>
</evidence>
<dbReference type="RefSeq" id="WP_377469002.1">
    <property type="nucleotide sequence ID" value="NZ_JBHLWN010000024.1"/>
</dbReference>
<dbReference type="EMBL" id="JBHLWN010000024">
    <property type="protein sequence ID" value="MFC0211958.1"/>
    <property type="molecule type" value="Genomic_DNA"/>
</dbReference>
<dbReference type="InterPro" id="IPR035906">
    <property type="entry name" value="MetI-like_sf"/>
</dbReference>
<dbReference type="PANTHER" id="PTHR43744">
    <property type="entry name" value="ABC TRANSPORTER PERMEASE PROTEIN MG189-RELATED-RELATED"/>
    <property type="match status" value="1"/>
</dbReference>
<evidence type="ECO:0000256" key="7">
    <source>
        <dbReference type="RuleBase" id="RU363032"/>
    </source>
</evidence>
<organism evidence="9 10">
    <name type="scientific">Paenibacillus chartarius</name>
    <dbReference type="NCBI Taxonomy" id="747481"/>
    <lineage>
        <taxon>Bacteria</taxon>
        <taxon>Bacillati</taxon>
        <taxon>Bacillota</taxon>
        <taxon>Bacilli</taxon>
        <taxon>Bacillales</taxon>
        <taxon>Paenibacillaceae</taxon>
        <taxon>Paenibacillus</taxon>
    </lineage>
</organism>
<dbReference type="PROSITE" id="PS50928">
    <property type="entry name" value="ABC_TM1"/>
    <property type="match status" value="1"/>
</dbReference>
<feature type="transmembrane region" description="Helical" evidence="7">
    <location>
        <begin position="22"/>
        <end position="44"/>
    </location>
</feature>
<keyword evidence="10" id="KW-1185">Reference proteome</keyword>
<feature type="transmembrane region" description="Helical" evidence="7">
    <location>
        <begin position="265"/>
        <end position="285"/>
    </location>
</feature>
<evidence type="ECO:0000313" key="9">
    <source>
        <dbReference type="EMBL" id="MFC0211958.1"/>
    </source>
</evidence>
<dbReference type="SUPFAM" id="SSF161098">
    <property type="entry name" value="MetI-like"/>
    <property type="match status" value="1"/>
</dbReference>
<evidence type="ECO:0000259" key="8">
    <source>
        <dbReference type="PROSITE" id="PS50928"/>
    </source>
</evidence>